<dbReference type="PROSITE" id="PS00041">
    <property type="entry name" value="HTH_ARAC_FAMILY_1"/>
    <property type="match status" value="1"/>
</dbReference>
<evidence type="ECO:0000256" key="3">
    <source>
        <dbReference type="ARBA" id="ARBA00023163"/>
    </source>
</evidence>
<dbReference type="PROSITE" id="PS01124">
    <property type="entry name" value="HTH_ARAC_FAMILY_2"/>
    <property type="match status" value="1"/>
</dbReference>
<evidence type="ECO:0000256" key="2">
    <source>
        <dbReference type="ARBA" id="ARBA00023125"/>
    </source>
</evidence>
<reference evidence="5 6" key="1">
    <citation type="submission" date="2015-01" db="EMBL/GenBank/DDBJ databases">
        <title>Draft genome sequence of Pedobacter sp. NL19 isolated from sludge of an effluent treatment pond in an abandoned uranium mine.</title>
        <authorList>
            <person name="Santos T."/>
            <person name="Caetano T."/>
            <person name="Covas C."/>
            <person name="Cruz A."/>
            <person name="Mendo S."/>
        </authorList>
    </citation>
    <scope>NUCLEOTIDE SEQUENCE [LARGE SCALE GENOMIC DNA]</scope>
    <source>
        <strain evidence="5 6">NL19</strain>
    </source>
</reference>
<dbReference type="SUPFAM" id="SSF46689">
    <property type="entry name" value="Homeodomain-like"/>
    <property type="match status" value="1"/>
</dbReference>
<dbReference type="RefSeq" id="WP_041886394.1">
    <property type="nucleotide sequence ID" value="NZ_CP157278.1"/>
</dbReference>
<dbReference type="InterPro" id="IPR009057">
    <property type="entry name" value="Homeodomain-like_sf"/>
</dbReference>
<dbReference type="AlphaFoldDB" id="A0A0D0GFI0"/>
<evidence type="ECO:0000313" key="6">
    <source>
        <dbReference type="Proteomes" id="UP000032049"/>
    </source>
</evidence>
<dbReference type="InterPro" id="IPR018060">
    <property type="entry name" value="HTH_AraC"/>
</dbReference>
<feature type="domain" description="HTH araC/xylS-type" evidence="4">
    <location>
        <begin position="144"/>
        <end position="242"/>
    </location>
</feature>
<dbReference type="InterPro" id="IPR018062">
    <property type="entry name" value="HTH_AraC-typ_CS"/>
</dbReference>
<dbReference type="OrthoDB" id="2585681at2"/>
<dbReference type="Pfam" id="PF12833">
    <property type="entry name" value="HTH_18"/>
    <property type="match status" value="1"/>
</dbReference>
<keyword evidence="2" id="KW-0238">DNA-binding</keyword>
<dbReference type="GO" id="GO:0043565">
    <property type="term" value="F:sequence-specific DNA binding"/>
    <property type="evidence" value="ECO:0007669"/>
    <property type="project" value="InterPro"/>
</dbReference>
<dbReference type="EMBL" id="JXRA01000127">
    <property type="protein sequence ID" value="KIO74890.1"/>
    <property type="molecule type" value="Genomic_DNA"/>
</dbReference>
<dbReference type="Gene3D" id="1.10.10.60">
    <property type="entry name" value="Homeodomain-like"/>
    <property type="match status" value="1"/>
</dbReference>
<keyword evidence="1" id="KW-0805">Transcription regulation</keyword>
<evidence type="ECO:0000256" key="1">
    <source>
        <dbReference type="ARBA" id="ARBA00023015"/>
    </source>
</evidence>
<accession>A0A0D0GFI0</accession>
<dbReference type="PANTHER" id="PTHR43280:SF2">
    <property type="entry name" value="HTH-TYPE TRANSCRIPTIONAL REGULATOR EXSA"/>
    <property type="match status" value="1"/>
</dbReference>
<protein>
    <recommendedName>
        <fullName evidence="4">HTH araC/xylS-type domain-containing protein</fullName>
    </recommendedName>
</protein>
<keyword evidence="3" id="KW-0804">Transcription</keyword>
<gene>
    <name evidence="5" type="ORF">TH53_23690</name>
</gene>
<dbReference type="GO" id="GO:0003700">
    <property type="term" value="F:DNA-binding transcription factor activity"/>
    <property type="evidence" value="ECO:0007669"/>
    <property type="project" value="InterPro"/>
</dbReference>
<dbReference type="PANTHER" id="PTHR43280">
    <property type="entry name" value="ARAC-FAMILY TRANSCRIPTIONAL REGULATOR"/>
    <property type="match status" value="1"/>
</dbReference>
<dbReference type="SMART" id="SM00342">
    <property type="entry name" value="HTH_ARAC"/>
    <property type="match status" value="1"/>
</dbReference>
<comment type="caution">
    <text evidence="5">The sequence shown here is derived from an EMBL/GenBank/DDBJ whole genome shotgun (WGS) entry which is preliminary data.</text>
</comment>
<dbReference type="Proteomes" id="UP000032049">
    <property type="component" value="Unassembled WGS sequence"/>
</dbReference>
<proteinExistence type="predicted"/>
<evidence type="ECO:0000313" key="5">
    <source>
        <dbReference type="EMBL" id="KIO74890.1"/>
    </source>
</evidence>
<evidence type="ECO:0000259" key="4">
    <source>
        <dbReference type="PROSITE" id="PS01124"/>
    </source>
</evidence>
<keyword evidence="6" id="KW-1185">Reference proteome</keyword>
<sequence length="242" mass="27631">MYQTANFDTTEPTILVYNHLPYQSEYDIPGFKVIVKKNQYELNSILNSVLVSCVIIHFNDIIRKDLLLIKQKFADIPFLALIDSEIMEAAWFCGSIGINKVLNSQEVSGIDLSIEVEKLIKCNNVSISIKDLDMNLSGLHSSVREALAFIEKNYVNLKTVSEISSYLGITDSTLIREFQKSEISSPKQILIFFKILHSIKLMKLTRLKIKEIAHLSGFTCVKRFNESFQRIYSCSPTQYDSN</sequence>
<dbReference type="STRING" id="1503925.TH53_23690"/>
<organism evidence="5 6">
    <name type="scientific">Pedobacter lusitanus</name>
    <dbReference type="NCBI Taxonomy" id="1503925"/>
    <lineage>
        <taxon>Bacteria</taxon>
        <taxon>Pseudomonadati</taxon>
        <taxon>Bacteroidota</taxon>
        <taxon>Sphingobacteriia</taxon>
        <taxon>Sphingobacteriales</taxon>
        <taxon>Sphingobacteriaceae</taxon>
        <taxon>Pedobacter</taxon>
    </lineage>
</organism>
<name>A0A0D0GFI0_9SPHI</name>